<dbReference type="InterPro" id="IPR045619">
    <property type="entry name" value="DUF6443"/>
</dbReference>
<dbReference type="InterPro" id="IPR022385">
    <property type="entry name" value="Rhs_assc_core"/>
</dbReference>
<feature type="domain" description="DUF6443" evidence="1">
    <location>
        <begin position="1574"/>
        <end position="1703"/>
    </location>
</feature>
<dbReference type="Gene3D" id="2.60.120.260">
    <property type="entry name" value="Galactose-binding domain-like"/>
    <property type="match status" value="1"/>
</dbReference>
<organism evidence="2 3">
    <name type="scientific">Maricaulis maris</name>
    <dbReference type="NCBI Taxonomy" id="74318"/>
    <lineage>
        <taxon>Bacteria</taxon>
        <taxon>Pseudomonadati</taxon>
        <taxon>Pseudomonadota</taxon>
        <taxon>Alphaproteobacteria</taxon>
        <taxon>Maricaulales</taxon>
        <taxon>Maricaulaceae</taxon>
        <taxon>Maricaulis</taxon>
    </lineage>
</organism>
<dbReference type="InterPro" id="IPR050708">
    <property type="entry name" value="T6SS_VgrG/RHS"/>
</dbReference>
<dbReference type="Gene3D" id="2.180.10.10">
    <property type="entry name" value="RHS repeat-associated core"/>
    <property type="match status" value="2"/>
</dbReference>
<dbReference type="Pfam" id="PF20041">
    <property type="entry name" value="DUF6443"/>
    <property type="match status" value="1"/>
</dbReference>
<name>A0A495D284_9PROT</name>
<evidence type="ECO:0000313" key="3">
    <source>
        <dbReference type="Proteomes" id="UP000273675"/>
    </source>
</evidence>
<evidence type="ECO:0000313" key="2">
    <source>
        <dbReference type="EMBL" id="RKQ95648.1"/>
    </source>
</evidence>
<sequence>MLTLNDFANSIDPATGNLAFSLPLAALPEGSGPEFALSAQYASALDGAAEQSNLTAPTGWLGLGWTLNLPSIVAVPEPDSLTRGRRLFLVRDGRMTELVPIEDEADGSVSYGTVAGDFWVIRYSAANESWTLIDEDGLRWRFGGTPSSIELGVAWEGWSGASSVTTGQSSQAVTWWLSRLTDLWQQTVDLTYTQTTETVGDGSAAYTRSTRLARVTRGDGARIDLSYQPKTTDEYVPAHQTPPAPNAWQDRYDSHFLASISVTAGGGGLLNRTEFSYALMGTGPLTKRLLTAVAYHPGGSPGMPATTFSYQVAAGADYGMMTGINTALGGTVEVEYAAVTPAFSDRSQSLSAPGGGPFGTPVLGFAADFVVAAWPATDSSSVALQASSWDGRWVPADLGTLATSTAAPDCAVKTAGLTFAAQTATQFKAWRTDPRMSGAWTASDTVTVALSTPASVDLSTIDDCAGILGSNTAVFQALIWNGSEWAERAAETLGGADSSPLCAMDGAGDALVAVVADTTNAGKGITVHRMGPGPFAAWQSSSDVLVRDSGTLSTVSVTAGCGFAVIIVAGPAGGRTRARAIIVDWLGSGGQFRSTSLTQFNVDTGGDIPEPVVNGSSIALGELIARYDGQQWTINSVEAIKPSGAQTLQLISCAADQIVRTYSTASGDLVASLTAYNPNTTTGAPWAIANSVTVPSGAYAARAAAGTVWANRYVLMPHTSQDGQTTGNAIYYQSPDMSWGFAGVLSDTLSASDLPSLQLAGERFLVYQSGSSVTAIPLADGTLDTANKSAISGKLLVSGAAANLLVGPTAFATYSGDWTSGPTISLHRVTRGGADGPASVMTVSRLRCLPGNTTDTTTGYAVIDRAPSYETASAVMAPSGRAAAFNRTTIASQSGSGTACGSVLYEMFNMLTAAEAASLPTAKRPDYPTETGADPSTVTRLLAGLTYRTTTSWLDDAQVAQSNTTDSVVKAVARQFLPAGGDYAPCGFFSRIVKTIVVTDGVTSVLSVQYNQNGFPAKVTGARFDGEGQTETLETDITYFPEVYTTDVPENLLSPVVQSISKSNGASVSGQATTWSSDWGTQATDWAVQRMFVAADKDFVPFDAWTTGATPTGWRLETETRQRNSLGSLVEEVDTIGRAVTNIYDRSERHLVARFGLSNPPEATYYGFEPYEATGPWSYQGASSITSHIVQTQYHTGSQSLEIAASPPASPQGAVATLRGLDADRRYIFSCWMLPAAGFTPDDTKARWTLQAYQDATSATPVGDPVVVGFPASPDGKWVYIEAVIDLPAIAAAAGLPADTVLGVGIDGFNAIDGGAAVYVDELRFCPLDAVYSAVVFDPSTWMITASLGENGATARIVRTENLQTVATIGPSDDNVGVISATAYARNLSGQADSYDPVLPNQVVRVSSSSFGGYQDFDPSDVADWTLASGWGIANRQLTFAGSSSDPIGSRAELKNFTSSNYAGRVQLSGVDPALTTVSIGSGDLFVSWVPGSPGKWQLRQSDGGGGWTTLAERGGAFGTGWLFAVVDGVAFFFVDGNQIFGDLLDFVPQGKLIIAATGAANFEQLVIARDPSIDVSFVDGAGTLLQTMAMVDRQTAQISGILFDEFGRPSVQREPVQQTVAIGDGAATPAIASRTEGALTTYLPDKAGGTQMTIAEYLDPAVSDAPFNRTRMEASPSARPLEIAGPGADHALGSGHTVRLGYGANAAGSWLDQVLTSGAPGRAAGSYYLNTVTDPNGNQLQTATNQSGQEIAKALIENGSTTPIRIESYLYDGAGNRTETRLPNYYDPPADADSNTVWKRTSIYDFLGNRTGETGPDSGTTRFMYDSVNRQRFSMDAAGAALSPQVIQYSKYDAQDRVIETGTVSKSGLTWADLAAHVDDPIWPEAADGALWLERYEYDRVAGPGAQPPNQVGRLIVSRCNRSASWTPGATEIDTESFVYDRAGNVITQTNSTPGFDDTIRQTEYAFDNLNRPIEIVFPRALSGTGQPQGNPVNATYFYDRLGRMASVGEGADGTEVLDPDNPVPGPEARYARMSYDARGLLSQTVLGMNSGGPIQQTGRYDIAGRPLTVGGDYVLQTLAYGNGGIGGPDEAERVATGTIAYMRHPGAPDDLASGLIGTPRTWQYGYDTAGNLCAAMASDAGEDTALNTGTATHPITYDANGTLLTVPRGPATETYHYADPVSGKRSQDRILSITTQVDQAVDLSSGTLPEGWTVSASNAGPSPVDIVTGAGGTVADYIQMVGGTASYHQTLRYSGAFGMAQSYRLAFQWKSAAGFAAAQGPALLQIVFRDAQGDVFRTTLTDLGAGADDWTAVNADFDLADLCRSLAIMPADVVSVSLEFINGKRQDDGSAGPALMVGALVLSTLTMSGSTLGYDAAGRLVSNPQRFLSAIQYRPGSGQMAEASFSAPAAVQSASYFYGSTGQLSTITVTPRSGDPRSTLLIRAPGGAVIARYDRTGSGPATGTFEIPGKAAGLARIDTDANGAARYYLRDNLGSVRGIGVEGSGNDAGLESYYDYGAYGELVSASSLDTEGGRYTGQRLDPASGLTQFALRGYDPALRAFLSPDPGQETPWPYAYVGNDPINRIDPDGAFMQFVMAERTRNWVGLALFVGGSINILWTVGQAVIEDPWGGVADATEWVIGRVVLPPIAVMATASWLLSPVLRNFANVVHRGNPHHRTCPVVSITMDIGAGMAGAGMLSAVRDISHGYVRRISEPLGVGEMGWRALGEAWNGLVPAIVGSLYQHLYSPRLNAFGVRGVLNGPRVHRMANGGHHEYFLRADGFYAFEEYIEEIGWIPSFLEQGNADMRRDTNLALAICRPFNYFELFGQPRMRYGNPAYKATNLVLEHRDVFGYVLFLSHAHHTPGRGGPRHVGVSAIIRHGHSVSYYLYVTTRDALLPAAVPNVFTPTNGTRALGP</sequence>
<dbReference type="NCBIfam" id="TIGR03696">
    <property type="entry name" value="Rhs_assc_core"/>
    <property type="match status" value="1"/>
</dbReference>
<proteinExistence type="predicted"/>
<comment type="caution">
    <text evidence="2">The sequence shown here is derived from an EMBL/GenBank/DDBJ whole genome shotgun (WGS) entry which is preliminary data.</text>
</comment>
<accession>A0A495D284</accession>
<dbReference type="OrthoDB" id="7620568at2"/>
<reference evidence="2 3" key="1">
    <citation type="submission" date="2018-10" db="EMBL/GenBank/DDBJ databases">
        <title>Genomic Encyclopedia of Type Strains, Phase IV (KMG-IV): sequencing the most valuable type-strain genomes for metagenomic binning, comparative biology and taxonomic classification.</title>
        <authorList>
            <person name="Goeker M."/>
        </authorList>
    </citation>
    <scope>NUCLEOTIDE SEQUENCE [LARGE SCALE GENOMIC DNA]</scope>
    <source>
        <strain evidence="2 3">DSM 4734</strain>
    </source>
</reference>
<dbReference type="PANTHER" id="PTHR32305:SF15">
    <property type="entry name" value="PROTEIN RHSA-RELATED"/>
    <property type="match status" value="1"/>
</dbReference>
<dbReference type="PANTHER" id="PTHR32305">
    <property type="match status" value="1"/>
</dbReference>
<protein>
    <submittedName>
        <fullName evidence="2">RHS repeat-associated protein</fullName>
    </submittedName>
</protein>
<dbReference type="EMBL" id="RBIM01000006">
    <property type="protein sequence ID" value="RKQ95648.1"/>
    <property type="molecule type" value="Genomic_DNA"/>
</dbReference>
<dbReference type="Proteomes" id="UP000273675">
    <property type="component" value="Unassembled WGS sequence"/>
</dbReference>
<dbReference type="RefSeq" id="WP_121212114.1">
    <property type="nucleotide sequence ID" value="NZ_RBIM01000006.1"/>
</dbReference>
<gene>
    <name evidence="2" type="ORF">C7435_2753</name>
</gene>
<evidence type="ECO:0000259" key="1">
    <source>
        <dbReference type="Pfam" id="PF20041"/>
    </source>
</evidence>